<organism evidence="1 2">
    <name type="scientific">Colletotrichum higginsianum (strain IMI 349063)</name>
    <name type="common">Crucifer anthracnose fungus</name>
    <dbReference type="NCBI Taxonomy" id="759273"/>
    <lineage>
        <taxon>Eukaryota</taxon>
        <taxon>Fungi</taxon>
        <taxon>Dikarya</taxon>
        <taxon>Ascomycota</taxon>
        <taxon>Pezizomycotina</taxon>
        <taxon>Sordariomycetes</taxon>
        <taxon>Hypocreomycetidae</taxon>
        <taxon>Glomerellales</taxon>
        <taxon>Glomerellaceae</taxon>
        <taxon>Colletotrichum</taxon>
        <taxon>Colletotrichum destructivum species complex</taxon>
    </lineage>
</organism>
<dbReference type="VEuPathDB" id="FungiDB:CH63R_02484"/>
<sequence>MSGPTRERPTWSRRRVDARGDSADRMKIDLWRCVRPSSPRVGSTEAILEKTPCPETRGKARKGVGALYYMGVWRSKTKHHLAFRGETRYSRWTRRFGERGGDLLSGRGSSLRASSPSSGRSQTSLLTQNRHCAVVLYRCFYIFSVQWEPSAPPRRCCTSSDIQPSILD</sequence>
<dbReference type="EMBL" id="CACQ02003388">
    <property type="protein sequence ID" value="CCF39245.1"/>
    <property type="molecule type" value="Genomic_DNA"/>
</dbReference>
<dbReference type="AlphaFoldDB" id="H1VG92"/>
<dbReference type="HOGENOM" id="CLU_1586362_0_0_1"/>
<evidence type="ECO:0000313" key="1">
    <source>
        <dbReference type="EMBL" id="CCF39245.1"/>
    </source>
</evidence>
<protein>
    <submittedName>
        <fullName evidence="1">Uncharacterized protein</fullName>
    </submittedName>
</protein>
<evidence type="ECO:0000313" key="2">
    <source>
        <dbReference type="Proteomes" id="UP000007174"/>
    </source>
</evidence>
<accession>H1VG92</accession>
<dbReference type="Proteomes" id="UP000007174">
    <property type="component" value="Unassembled WGS sequence"/>
</dbReference>
<name>H1VG92_COLHI</name>
<gene>
    <name evidence="1" type="ORF">CH063_10123</name>
</gene>
<proteinExistence type="predicted"/>
<reference evidence="2" key="1">
    <citation type="journal article" date="2012" name="Nat. Genet.">
        <title>Lifestyle transitions in plant pathogenic Colletotrichum fungi deciphered by genome and transcriptome analyses.</title>
        <authorList>
            <person name="O'Connell R.J."/>
            <person name="Thon M.R."/>
            <person name="Hacquard S."/>
            <person name="Amyotte S.G."/>
            <person name="Kleemann J."/>
            <person name="Torres M.F."/>
            <person name="Damm U."/>
            <person name="Buiate E.A."/>
            <person name="Epstein L."/>
            <person name="Alkan N."/>
            <person name="Altmueller J."/>
            <person name="Alvarado-Balderrama L."/>
            <person name="Bauser C.A."/>
            <person name="Becker C."/>
            <person name="Birren B.W."/>
            <person name="Chen Z."/>
            <person name="Choi J."/>
            <person name="Crouch J.A."/>
            <person name="Duvick J.P."/>
            <person name="Farman M.A."/>
            <person name="Gan P."/>
            <person name="Heiman D."/>
            <person name="Henrissat B."/>
            <person name="Howard R.J."/>
            <person name="Kabbage M."/>
            <person name="Koch C."/>
            <person name="Kracher B."/>
            <person name="Kubo Y."/>
            <person name="Law A.D."/>
            <person name="Lebrun M.-H."/>
            <person name="Lee Y.-H."/>
            <person name="Miyara I."/>
            <person name="Moore N."/>
            <person name="Neumann U."/>
            <person name="Nordstroem K."/>
            <person name="Panaccione D.G."/>
            <person name="Panstruga R."/>
            <person name="Place M."/>
            <person name="Proctor R.H."/>
            <person name="Prusky D."/>
            <person name="Rech G."/>
            <person name="Reinhardt R."/>
            <person name="Rollins J.A."/>
            <person name="Rounsley S."/>
            <person name="Schardl C.L."/>
            <person name="Schwartz D.C."/>
            <person name="Shenoy N."/>
            <person name="Shirasu K."/>
            <person name="Sikhakolli U.R."/>
            <person name="Stueber K."/>
            <person name="Sukno S.A."/>
            <person name="Sweigard J.A."/>
            <person name="Takano Y."/>
            <person name="Takahara H."/>
            <person name="Trail F."/>
            <person name="van der Does H.C."/>
            <person name="Voll L.M."/>
            <person name="Will I."/>
            <person name="Young S."/>
            <person name="Zeng Q."/>
            <person name="Zhang J."/>
            <person name="Zhou S."/>
            <person name="Dickman M.B."/>
            <person name="Schulze-Lefert P."/>
            <person name="Ver Loren van Themaat E."/>
            <person name="Ma L.-J."/>
            <person name="Vaillancourt L.J."/>
        </authorList>
    </citation>
    <scope>NUCLEOTIDE SEQUENCE [LARGE SCALE GENOMIC DNA]</scope>
    <source>
        <strain evidence="2">IMI 349063</strain>
    </source>
</reference>